<keyword evidence="2" id="KW-1185">Reference proteome</keyword>
<gene>
    <name evidence="1" type="ORF">CEXT_489351</name>
</gene>
<comment type="caution">
    <text evidence="1">The sequence shown here is derived from an EMBL/GenBank/DDBJ whole genome shotgun (WGS) entry which is preliminary data.</text>
</comment>
<evidence type="ECO:0000313" key="1">
    <source>
        <dbReference type="EMBL" id="GIX74016.1"/>
    </source>
</evidence>
<reference evidence="1 2" key="1">
    <citation type="submission" date="2021-06" db="EMBL/GenBank/DDBJ databases">
        <title>Caerostris extrusa draft genome.</title>
        <authorList>
            <person name="Kono N."/>
            <person name="Arakawa K."/>
        </authorList>
    </citation>
    <scope>NUCLEOTIDE SEQUENCE [LARGE SCALE GENOMIC DNA]</scope>
</reference>
<dbReference type="Proteomes" id="UP001054945">
    <property type="component" value="Unassembled WGS sequence"/>
</dbReference>
<sequence>MIRDSLLPGDIAHLAIFQLRTKFFCSPNGSFSISAAITFQFSSQITSELLLFELYSCPAIGSAVALILIPILCHLLRESRKNNEPIIGDERCNPIVVVYAEEGNENVTHRSPNQCISHPSSLGANPGICIGPALNYSECRQTNAASLMPQNGVGVQNFLRVSFWESLKEDNTFRPVLGAHCC</sequence>
<accession>A0AAV4MPS9</accession>
<dbReference type="EMBL" id="BPLR01020017">
    <property type="protein sequence ID" value="GIX74016.1"/>
    <property type="molecule type" value="Genomic_DNA"/>
</dbReference>
<organism evidence="1 2">
    <name type="scientific">Caerostris extrusa</name>
    <name type="common">Bark spider</name>
    <name type="synonym">Caerostris bankana</name>
    <dbReference type="NCBI Taxonomy" id="172846"/>
    <lineage>
        <taxon>Eukaryota</taxon>
        <taxon>Metazoa</taxon>
        <taxon>Ecdysozoa</taxon>
        <taxon>Arthropoda</taxon>
        <taxon>Chelicerata</taxon>
        <taxon>Arachnida</taxon>
        <taxon>Araneae</taxon>
        <taxon>Araneomorphae</taxon>
        <taxon>Entelegynae</taxon>
        <taxon>Araneoidea</taxon>
        <taxon>Araneidae</taxon>
        <taxon>Caerostris</taxon>
    </lineage>
</organism>
<protein>
    <submittedName>
        <fullName evidence="1">Uncharacterized protein</fullName>
    </submittedName>
</protein>
<name>A0AAV4MPS9_CAEEX</name>
<proteinExistence type="predicted"/>
<evidence type="ECO:0000313" key="2">
    <source>
        <dbReference type="Proteomes" id="UP001054945"/>
    </source>
</evidence>
<dbReference type="AlphaFoldDB" id="A0AAV4MPS9"/>